<dbReference type="InterPro" id="IPR005747">
    <property type="entry name" value="MutS2"/>
</dbReference>
<dbReference type="GO" id="GO:0019843">
    <property type="term" value="F:rRNA binding"/>
    <property type="evidence" value="ECO:0007669"/>
    <property type="project" value="UniProtKB-UniRule"/>
</dbReference>
<feature type="region of interest" description="Disordered" evidence="9">
    <location>
        <begin position="702"/>
        <end position="730"/>
    </location>
</feature>
<comment type="similarity">
    <text evidence="7">Belongs to the DNA mismatch repair MutS family. MutS2 subfamily.</text>
</comment>
<keyword evidence="7" id="KW-0540">Nuclease</keyword>
<organism evidence="11 12">
    <name type="scientific">Nitrospira japonica</name>
    <dbReference type="NCBI Taxonomy" id="1325564"/>
    <lineage>
        <taxon>Bacteria</taxon>
        <taxon>Pseudomonadati</taxon>
        <taxon>Nitrospirota</taxon>
        <taxon>Nitrospiria</taxon>
        <taxon>Nitrospirales</taxon>
        <taxon>Nitrospiraceae</taxon>
        <taxon>Nitrospira</taxon>
    </lineage>
</organism>
<gene>
    <name evidence="11" type="primary">mutS</name>
    <name evidence="7" type="synonym">mutS2</name>
    <name evidence="7" type="synonym">rqcU</name>
    <name evidence="11" type="ORF">NSJP_2117</name>
</gene>
<evidence type="ECO:0000256" key="3">
    <source>
        <dbReference type="ARBA" id="ARBA00022801"/>
    </source>
</evidence>
<dbReference type="InterPro" id="IPR007696">
    <property type="entry name" value="DNA_mismatch_repair_MutS_core"/>
</dbReference>
<keyword evidence="3 7" id="KW-0378">Hydrolase</keyword>
<evidence type="ECO:0000256" key="2">
    <source>
        <dbReference type="ARBA" id="ARBA00022741"/>
    </source>
</evidence>
<dbReference type="GO" id="GO:0016887">
    <property type="term" value="F:ATP hydrolysis activity"/>
    <property type="evidence" value="ECO:0007669"/>
    <property type="project" value="InterPro"/>
</dbReference>
<dbReference type="InterPro" id="IPR027417">
    <property type="entry name" value="P-loop_NTPase"/>
</dbReference>
<dbReference type="AlphaFoldDB" id="A0A1W1I5Z3"/>
<dbReference type="EC" id="3.6.4.-" evidence="7"/>
<dbReference type="RefSeq" id="WP_080886691.1">
    <property type="nucleotide sequence ID" value="NZ_LT828648.1"/>
</dbReference>
<dbReference type="PANTHER" id="PTHR48466:SF2">
    <property type="entry name" value="OS10G0509000 PROTEIN"/>
    <property type="match status" value="1"/>
</dbReference>
<dbReference type="InterPro" id="IPR002625">
    <property type="entry name" value="Smr_dom"/>
</dbReference>
<dbReference type="NCBIfam" id="TIGR01069">
    <property type="entry name" value="mutS2"/>
    <property type="match status" value="1"/>
</dbReference>
<comment type="subunit">
    <text evidence="7">Homodimer. Binds to stalled ribosomes, contacting rRNA.</text>
</comment>
<dbReference type="GO" id="GO:0004519">
    <property type="term" value="F:endonuclease activity"/>
    <property type="evidence" value="ECO:0007669"/>
    <property type="project" value="UniProtKB-UniRule"/>
</dbReference>
<dbReference type="PIRSF" id="PIRSF005814">
    <property type="entry name" value="MutS_YshD"/>
    <property type="match status" value="1"/>
</dbReference>
<evidence type="ECO:0000259" key="10">
    <source>
        <dbReference type="PROSITE" id="PS50828"/>
    </source>
</evidence>
<dbReference type="KEGG" id="nja:NSJP_2117"/>
<dbReference type="SUPFAM" id="SSF52540">
    <property type="entry name" value="P-loop containing nucleoside triphosphate hydrolases"/>
    <property type="match status" value="1"/>
</dbReference>
<evidence type="ECO:0000256" key="5">
    <source>
        <dbReference type="ARBA" id="ARBA00022884"/>
    </source>
</evidence>
<dbReference type="GO" id="GO:0140664">
    <property type="term" value="F:ATP-dependent DNA damage sensor activity"/>
    <property type="evidence" value="ECO:0007669"/>
    <property type="project" value="InterPro"/>
</dbReference>
<evidence type="ECO:0000256" key="6">
    <source>
        <dbReference type="ARBA" id="ARBA00023125"/>
    </source>
</evidence>
<dbReference type="HAMAP" id="MF_00092">
    <property type="entry name" value="MutS2"/>
    <property type="match status" value="1"/>
</dbReference>
<keyword evidence="7 11" id="KW-0255">Endonuclease</keyword>
<dbReference type="FunFam" id="3.40.50.300:FF:000830">
    <property type="entry name" value="Endonuclease MutS2"/>
    <property type="match status" value="1"/>
</dbReference>
<evidence type="ECO:0000256" key="4">
    <source>
        <dbReference type="ARBA" id="ARBA00022840"/>
    </source>
</evidence>
<dbReference type="GO" id="GO:0006298">
    <property type="term" value="P:mismatch repair"/>
    <property type="evidence" value="ECO:0007669"/>
    <property type="project" value="InterPro"/>
</dbReference>
<dbReference type="SUPFAM" id="SSF48334">
    <property type="entry name" value="DNA repair protein MutS, domain III"/>
    <property type="match status" value="1"/>
</dbReference>
<dbReference type="EMBL" id="LT828648">
    <property type="protein sequence ID" value="SLM48289.1"/>
    <property type="molecule type" value="Genomic_DNA"/>
</dbReference>
<dbReference type="PROSITE" id="PS50828">
    <property type="entry name" value="SMR"/>
    <property type="match status" value="1"/>
</dbReference>
<dbReference type="InterPro" id="IPR036063">
    <property type="entry name" value="Smr_dom_sf"/>
</dbReference>
<proteinExistence type="inferred from homology"/>
<feature type="binding site" evidence="7">
    <location>
        <begin position="343"/>
        <end position="350"/>
    </location>
    <ligand>
        <name>ATP</name>
        <dbReference type="ChEBI" id="CHEBI:30616"/>
    </ligand>
</feature>
<name>A0A1W1I5Z3_9BACT</name>
<evidence type="ECO:0000313" key="11">
    <source>
        <dbReference type="EMBL" id="SLM48289.1"/>
    </source>
</evidence>
<evidence type="ECO:0000256" key="9">
    <source>
        <dbReference type="SAM" id="MobiDB-lite"/>
    </source>
</evidence>
<dbReference type="SMART" id="SM00534">
    <property type="entry name" value="MUTSac"/>
    <property type="match status" value="1"/>
</dbReference>
<protein>
    <recommendedName>
        <fullName evidence="7">Endonuclease MutS2</fullName>
        <ecNumber evidence="7">3.1.-.-</ecNumber>
    </recommendedName>
    <alternativeName>
        <fullName evidence="7">Ribosome-associated protein quality control-upstream factor</fullName>
        <shortName evidence="7">RQC-upstream factor</shortName>
        <shortName evidence="7">RqcU</shortName>
        <ecNumber evidence="7">3.6.4.-</ecNumber>
    </alternativeName>
</protein>
<dbReference type="GO" id="GO:0072344">
    <property type="term" value="P:rescue of stalled ribosome"/>
    <property type="evidence" value="ECO:0007669"/>
    <property type="project" value="UniProtKB-UniRule"/>
</dbReference>
<feature type="domain" description="Smr" evidence="10">
    <location>
        <begin position="733"/>
        <end position="808"/>
    </location>
</feature>
<dbReference type="Proteomes" id="UP000192042">
    <property type="component" value="Chromosome I"/>
</dbReference>
<dbReference type="GO" id="GO:0005524">
    <property type="term" value="F:ATP binding"/>
    <property type="evidence" value="ECO:0007669"/>
    <property type="project" value="UniProtKB-UniRule"/>
</dbReference>
<dbReference type="GO" id="GO:0043023">
    <property type="term" value="F:ribosomal large subunit binding"/>
    <property type="evidence" value="ECO:0007669"/>
    <property type="project" value="UniProtKB-UniRule"/>
</dbReference>
<dbReference type="Gene3D" id="3.40.50.300">
    <property type="entry name" value="P-loop containing nucleotide triphosphate hydrolases"/>
    <property type="match status" value="1"/>
</dbReference>
<keyword evidence="12" id="KW-1185">Reference proteome</keyword>
<keyword evidence="1 7" id="KW-0699">rRNA-binding</keyword>
<dbReference type="STRING" id="1325564.NSJP_2117"/>
<dbReference type="InterPro" id="IPR036187">
    <property type="entry name" value="DNA_mismatch_repair_MutS_sf"/>
</dbReference>
<dbReference type="Pfam" id="PF00488">
    <property type="entry name" value="MutS_V"/>
    <property type="match status" value="1"/>
</dbReference>
<evidence type="ECO:0000256" key="1">
    <source>
        <dbReference type="ARBA" id="ARBA00022730"/>
    </source>
</evidence>
<evidence type="ECO:0000313" key="12">
    <source>
        <dbReference type="Proteomes" id="UP000192042"/>
    </source>
</evidence>
<accession>A0A1W1I5Z3</accession>
<evidence type="ECO:0000256" key="8">
    <source>
        <dbReference type="SAM" id="Coils"/>
    </source>
</evidence>
<dbReference type="InterPro" id="IPR045076">
    <property type="entry name" value="MutS"/>
</dbReference>
<comment type="function">
    <text evidence="7">Acts as a ribosome collision sensor, splitting the ribosome into its 2 subunits. Detects stalled/collided 70S ribosomes which it binds and splits by an ATP-hydrolysis driven conformational change. Acts upstream of the ribosome quality control system (RQC), a ribosome-associated complex that mediates the extraction of incompletely synthesized nascent chains from stalled ribosomes and their subsequent degradation. Probably generates substrates for RQC.</text>
</comment>
<dbReference type="GO" id="GO:0030983">
    <property type="term" value="F:mismatched DNA binding"/>
    <property type="evidence" value="ECO:0007669"/>
    <property type="project" value="InterPro"/>
</dbReference>
<dbReference type="PANTHER" id="PTHR48466">
    <property type="entry name" value="OS10G0509000 PROTEIN-RELATED"/>
    <property type="match status" value="1"/>
</dbReference>
<keyword evidence="6 7" id="KW-0238">DNA-binding</keyword>
<dbReference type="InterPro" id="IPR000432">
    <property type="entry name" value="DNA_mismatch_repair_MutS_C"/>
</dbReference>
<dbReference type="Gene3D" id="3.30.1370.110">
    <property type="match status" value="1"/>
</dbReference>
<keyword evidence="2 7" id="KW-0547">Nucleotide-binding</keyword>
<sequence length="809" mass="87611">MPGRSNFSELTTRALEWRVLLEALAAHARSAMGIARCRALVLTTDIHAARRRQQETWEMARLQDSLDPMPALSFPDVREPLSRASKGAALDTHELRDHAVVLSLWSEVLRYVRRHGVEAPALASAAAALESFPELTSIIAALEEAIHIDGSMKESASPGLLRLTHQANDLKQRIRHRLDDLLHSRSYEEILQEPYFDQREGRYVLPVKAGLQGRVSGIVHDVSSSGATVFFEPRELVELNNAIKLAELEIDREARRILRELSGLIAAQAERIGAGLEVLAELDEIAARALFGRRLGAQPVSLNSNGLIRLKGAKHPLLVLSRDQVIANDIVLDDTVNVLIISGPNTGGKTVTLKILGLFALMVQAGLLLPCEAESDMAVFSAVYADIGDAQDLARDLSSFSAHMTQMIDLLREAERDGDSGSGRRTGSALVLFDEPVTSTDPAEGAALAEALLCRLAALGMKVVATTHYRSLKTLAQTRAGFTNASVGFDLATLSPTYQLFLGVPGGSSALEIAGRLGMDQAVLDEARQKLGLEDRALERLLSDLHGKQRQLADDLARAAELRAQAEEAARLAKGELARLESAEREAKKSIRKKLQDQFSRARAEVQATVDEAKREQKFTTAQAAKRRLAELEEQSRDALEPERVRVPVERLKVGDLVEIGGLNTIGTLLEVPLGKKRVRVKVGEGEVSALCSGLFGIAQEAGDPKDGSPARSASPRVSTQPRAYHAAEQSVVDVRGKTADEALEEVVAVLDRAALAGAPLVRVIHGHGTGRLKAAVRDYLGRSPYVQDFRSGDPAEGGDGVTVARLRE</sequence>
<dbReference type="Pfam" id="PF01713">
    <property type="entry name" value="Smr"/>
    <property type="match status" value="1"/>
</dbReference>
<evidence type="ECO:0000256" key="7">
    <source>
        <dbReference type="HAMAP-Rule" id="MF_00092"/>
    </source>
</evidence>
<keyword evidence="4 7" id="KW-0067">ATP-binding</keyword>
<dbReference type="SMART" id="SM00463">
    <property type="entry name" value="SMR"/>
    <property type="match status" value="1"/>
</dbReference>
<keyword evidence="8" id="KW-0175">Coiled coil</keyword>
<dbReference type="SMART" id="SM00533">
    <property type="entry name" value="MUTSd"/>
    <property type="match status" value="1"/>
</dbReference>
<dbReference type="EC" id="3.1.-.-" evidence="7"/>
<feature type="coiled-coil region" evidence="8">
    <location>
        <begin position="549"/>
        <end position="635"/>
    </location>
</feature>
<comment type="function">
    <text evidence="7">Endonuclease that is involved in the suppression of homologous recombination and thus may have a key role in the control of bacterial genetic diversity.</text>
</comment>
<keyword evidence="5 7" id="KW-0694">RNA-binding</keyword>
<dbReference type="GO" id="GO:0045910">
    <property type="term" value="P:negative regulation of DNA recombination"/>
    <property type="evidence" value="ECO:0007669"/>
    <property type="project" value="InterPro"/>
</dbReference>
<reference evidence="11 12" key="1">
    <citation type="submission" date="2017-03" db="EMBL/GenBank/DDBJ databases">
        <authorList>
            <person name="Afonso C.L."/>
            <person name="Miller P.J."/>
            <person name="Scott M.A."/>
            <person name="Spackman E."/>
            <person name="Goraichik I."/>
            <person name="Dimitrov K.M."/>
            <person name="Suarez D.L."/>
            <person name="Swayne D.E."/>
        </authorList>
    </citation>
    <scope>NUCLEOTIDE SEQUENCE [LARGE SCALE GENOMIC DNA]</scope>
    <source>
        <strain evidence="11">Genome sequencing of Nitrospira japonica strain NJ11</strain>
    </source>
</reference>
<dbReference type="SUPFAM" id="SSF160443">
    <property type="entry name" value="SMR domain-like"/>
    <property type="match status" value="1"/>
</dbReference>